<accession>A0ABR9JCW6</accession>
<name>A0ABR9JCW6_9MICC</name>
<gene>
    <name evidence="1" type="ORF">H4W27_000896</name>
</gene>
<sequence>MPADPAPIQLIRSCWQPNDLHSATRLSALVASGHCLRVRRGVYVAASDWIRSPPWVRAEIAIAAMATRLPESLFCRESALLLHGLPLARTPPHVTLRTTDPGLVGISRREPMTGTTRAQSWLASYHSRHPEDGATATALLNLPTRRIEPVLPHGMTRSSLRQTQRGGASTPHQVRVPAAALTRVTGPAGGYRLEPVELAVPDTVSRMPFAEAVVVLDALLAQHAHGAGGIESEPAGWGEEFLSRRLAARYKAALTFADAESESPGESVSRALIHELGFAPPALQVIITTELGEQRVDFEWVLASRAGAAPRHIVGEFDGRGKYFDAALLDGRSPGQVHYAEKLREDALRRTGRGMVRWGWAELNQPEALTKRLLQAGVPRGAPRARPEAPLFLGG</sequence>
<evidence type="ECO:0008006" key="3">
    <source>
        <dbReference type="Google" id="ProtNLM"/>
    </source>
</evidence>
<organism evidence="1 2">
    <name type="scientific">Nesterenkonia lutea</name>
    <dbReference type="NCBI Taxonomy" id="272919"/>
    <lineage>
        <taxon>Bacteria</taxon>
        <taxon>Bacillati</taxon>
        <taxon>Actinomycetota</taxon>
        <taxon>Actinomycetes</taxon>
        <taxon>Micrococcales</taxon>
        <taxon>Micrococcaceae</taxon>
        <taxon>Nesterenkonia</taxon>
    </lineage>
</organism>
<dbReference type="Proteomes" id="UP000643525">
    <property type="component" value="Unassembled WGS sequence"/>
</dbReference>
<dbReference type="EMBL" id="JADBED010000001">
    <property type="protein sequence ID" value="MBE1523778.1"/>
    <property type="molecule type" value="Genomic_DNA"/>
</dbReference>
<reference evidence="1 2" key="1">
    <citation type="submission" date="2020-10" db="EMBL/GenBank/DDBJ databases">
        <title>Sequencing the genomes of 1000 actinobacteria strains.</title>
        <authorList>
            <person name="Klenk H.-P."/>
        </authorList>
    </citation>
    <scope>NUCLEOTIDE SEQUENCE [LARGE SCALE GENOMIC DNA]</scope>
    <source>
        <strain evidence="1 2">DSM 15666</strain>
    </source>
</reference>
<protein>
    <recommendedName>
        <fullName evidence="3">Transcriptional regulator, AbiEi antitoxin, Type IV TA system</fullName>
    </recommendedName>
</protein>
<evidence type="ECO:0000313" key="1">
    <source>
        <dbReference type="EMBL" id="MBE1523778.1"/>
    </source>
</evidence>
<keyword evidence="2" id="KW-1185">Reference proteome</keyword>
<evidence type="ECO:0000313" key="2">
    <source>
        <dbReference type="Proteomes" id="UP000643525"/>
    </source>
</evidence>
<proteinExistence type="predicted"/>
<dbReference type="RefSeq" id="WP_192594883.1">
    <property type="nucleotide sequence ID" value="NZ_BAAALJ010000014.1"/>
</dbReference>
<comment type="caution">
    <text evidence="1">The sequence shown here is derived from an EMBL/GenBank/DDBJ whole genome shotgun (WGS) entry which is preliminary data.</text>
</comment>